<dbReference type="GO" id="GO:0016705">
    <property type="term" value="F:oxidoreductase activity, acting on paired donors, with incorporation or reduction of molecular oxygen"/>
    <property type="evidence" value="ECO:0007669"/>
    <property type="project" value="InterPro"/>
</dbReference>
<dbReference type="EMBL" id="CP137313">
    <property type="protein sequence ID" value="WQF89233.1"/>
    <property type="molecule type" value="Genomic_DNA"/>
</dbReference>
<dbReference type="GeneID" id="87950747"/>
<dbReference type="AlphaFoldDB" id="A0AAX4J0Z9"/>
<keyword evidence="4" id="KW-0560">Oxidoreductase</keyword>
<evidence type="ECO:0000256" key="2">
    <source>
        <dbReference type="ARBA" id="ARBA00022617"/>
    </source>
</evidence>
<dbReference type="GO" id="GO:0004497">
    <property type="term" value="F:monooxygenase activity"/>
    <property type="evidence" value="ECO:0007669"/>
    <property type="project" value="InterPro"/>
</dbReference>
<dbReference type="InterPro" id="IPR002401">
    <property type="entry name" value="Cyt_P450_E_grp-I"/>
</dbReference>
<keyword evidence="8" id="KW-1185">Reference proteome</keyword>
<dbReference type="InterPro" id="IPR001128">
    <property type="entry name" value="Cyt_P450"/>
</dbReference>
<dbReference type="GO" id="GO:0020037">
    <property type="term" value="F:heme binding"/>
    <property type="evidence" value="ECO:0007669"/>
    <property type="project" value="InterPro"/>
</dbReference>
<evidence type="ECO:0000313" key="7">
    <source>
        <dbReference type="EMBL" id="WQF89233.1"/>
    </source>
</evidence>
<dbReference type="PANTHER" id="PTHR24305:SF96">
    <property type="entry name" value="CYTOCHROME P450 MONOOXYGENASE STCB-RELATED"/>
    <property type="match status" value="1"/>
</dbReference>
<name>A0AAX4J0Z9_9PEZI</name>
<dbReference type="GO" id="GO:0005506">
    <property type="term" value="F:iron ion binding"/>
    <property type="evidence" value="ECO:0007669"/>
    <property type="project" value="InterPro"/>
</dbReference>
<comment type="similarity">
    <text evidence="1">Belongs to the cytochrome P450 family.</text>
</comment>
<sequence length="481" mass="54591">MYSIIEFIHSGITNPLSHIPGPWYTRFTAIPSTYNRYAARHPVWIHELHAKYGPIVRFSPLHVDVCDLPTCQHIHSVQAGFYKTSFYSDLVPDSSNVFTETNPEVHAKYKRLLAQPMSETGLKVFYSRIDDHSRLAIEGMRNECRTRGAADIAKWFTLFSYDCIGDLVFGQSFETLKTGKMSQSVQDFAMMGYVSNLRITFPFLSRLAKYLPIPVFRDARALQHRTVDYAQQSLDRYAERRKETSVESYPTLFSSLYTSGDGKMLTPIQMRDNAQVYIVGGTDTTATTLVYLVWSVCKSPQIRSRLLEELGTLPDDYTYGNQLKDLTYLNWIIQETLRLFSALPAGLPRLVPAGGQELAGHFVPQGITVTTQAYSLHRDEKAFPDPDRFHPERWQHPTQRMKECLLAFGGGARSCSGRNLAMIELRLMASRFFKAFPEALASETEGMSDEDMDPALYFLMMPSGHRCLMNLSERNAPTTSG</sequence>
<keyword evidence="5 6" id="KW-0408">Iron</keyword>
<dbReference type="PRINTS" id="PR00385">
    <property type="entry name" value="P450"/>
</dbReference>
<evidence type="ECO:0000256" key="1">
    <source>
        <dbReference type="ARBA" id="ARBA00010617"/>
    </source>
</evidence>
<dbReference type="InterPro" id="IPR036396">
    <property type="entry name" value="Cyt_P450_sf"/>
</dbReference>
<protein>
    <submittedName>
        <fullName evidence="7">Cytochrome P450</fullName>
    </submittedName>
</protein>
<proteinExistence type="inferred from homology"/>
<dbReference type="Proteomes" id="UP001322277">
    <property type="component" value="Chromosome 9"/>
</dbReference>
<dbReference type="PANTHER" id="PTHR24305">
    <property type="entry name" value="CYTOCHROME P450"/>
    <property type="match status" value="1"/>
</dbReference>
<dbReference type="SUPFAM" id="SSF48264">
    <property type="entry name" value="Cytochrome P450"/>
    <property type="match status" value="1"/>
</dbReference>
<evidence type="ECO:0000313" key="8">
    <source>
        <dbReference type="Proteomes" id="UP001322277"/>
    </source>
</evidence>
<accession>A0AAX4J0Z9</accession>
<keyword evidence="3 6" id="KW-0479">Metal-binding</keyword>
<gene>
    <name evidence="7" type="ORF">CDEST_14247</name>
</gene>
<dbReference type="Gene3D" id="1.10.630.10">
    <property type="entry name" value="Cytochrome P450"/>
    <property type="match status" value="1"/>
</dbReference>
<dbReference type="RefSeq" id="XP_062786454.1">
    <property type="nucleotide sequence ID" value="XM_062930403.1"/>
</dbReference>
<dbReference type="InterPro" id="IPR050121">
    <property type="entry name" value="Cytochrome_P450_monoxygenase"/>
</dbReference>
<dbReference type="KEGG" id="cdet:87950747"/>
<organism evidence="7 8">
    <name type="scientific">Colletotrichum destructivum</name>
    <dbReference type="NCBI Taxonomy" id="34406"/>
    <lineage>
        <taxon>Eukaryota</taxon>
        <taxon>Fungi</taxon>
        <taxon>Dikarya</taxon>
        <taxon>Ascomycota</taxon>
        <taxon>Pezizomycotina</taxon>
        <taxon>Sordariomycetes</taxon>
        <taxon>Hypocreomycetidae</taxon>
        <taxon>Glomerellales</taxon>
        <taxon>Glomerellaceae</taxon>
        <taxon>Colletotrichum</taxon>
        <taxon>Colletotrichum destructivum species complex</taxon>
    </lineage>
</organism>
<dbReference type="PRINTS" id="PR00463">
    <property type="entry name" value="EP450I"/>
</dbReference>
<dbReference type="Pfam" id="PF00067">
    <property type="entry name" value="p450"/>
    <property type="match status" value="1"/>
</dbReference>
<evidence type="ECO:0000256" key="4">
    <source>
        <dbReference type="ARBA" id="ARBA00023002"/>
    </source>
</evidence>
<reference evidence="8" key="1">
    <citation type="journal article" date="2023" name="bioRxiv">
        <title>Complete genome of the Medicago anthracnose fungus, Colletotrichum destructivum, reveals a mini-chromosome-like region within a core chromosome.</title>
        <authorList>
            <person name="Lapalu N."/>
            <person name="Simon A."/>
            <person name="Lu A."/>
            <person name="Plaumann P.-L."/>
            <person name="Amselem J."/>
            <person name="Pigne S."/>
            <person name="Auger A."/>
            <person name="Koch C."/>
            <person name="Dallery J.-F."/>
            <person name="O'Connell R.J."/>
        </authorList>
    </citation>
    <scope>NUCLEOTIDE SEQUENCE [LARGE SCALE GENOMIC DNA]</scope>
    <source>
        <strain evidence="8">CBS 520.97</strain>
    </source>
</reference>
<evidence type="ECO:0000256" key="6">
    <source>
        <dbReference type="PIRSR" id="PIRSR602401-1"/>
    </source>
</evidence>
<comment type="cofactor">
    <cofactor evidence="6">
        <name>heme</name>
        <dbReference type="ChEBI" id="CHEBI:30413"/>
    </cofactor>
</comment>
<keyword evidence="2 6" id="KW-0349">Heme</keyword>
<evidence type="ECO:0000256" key="5">
    <source>
        <dbReference type="ARBA" id="ARBA00023004"/>
    </source>
</evidence>
<feature type="binding site" description="axial binding residue" evidence="6">
    <location>
        <position position="415"/>
    </location>
    <ligand>
        <name>heme</name>
        <dbReference type="ChEBI" id="CHEBI:30413"/>
    </ligand>
    <ligandPart>
        <name>Fe</name>
        <dbReference type="ChEBI" id="CHEBI:18248"/>
    </ligandPart>
</feature>
<evidence type="ECO:0000256" key="3">
    <source>
        <dbReference type="ARBA" id="ARBA00022723"/>
    </source>
</evidence>